<dbReference type="GO" id="GO:0035516">
    <property type="term" value="F:broad specificity oxidative DNA demethylase activity"/>
    <property type="evidence" value="ECO:0007669"/>
    <property type="project" value="TreeGrafter"/>
</dbReference>
<organism evidence="6 7">
    <name type="scientific">Jimgerdemannia flammicorona</name>
    <dbReference type="NCBI Taxonomy" id="994334"/>
    <lineage>
        <taxon>Eukaryota</taxon>
        <taxon>Fungi</taxon>
        <taxon>Fungi incertae sedis</taxon>
        <taxon>Mucoromycota</taxon>
        <taxon>Mucoromycotina</taxon>
        <taxon>Endogonomycetes</taxon>
        <taxon>Endogonales</taxon>
        <taxon>Endogonaceae</taxon>
        <taxon>Jimgerdemannia</taxon>
    </lineage>
</organism>
<protein>
    <recommendedName>
        <fullName evidence="5">Alpha-ketoglutarate-dependent dioxygenase AlkB-like domain-containing protein</fullName>
    </recommendedName>
</protein>
<dbReference type="GO" id="GO:0003677">
    <property type="term" value="F:DNA binding"/>
    <property type="evidence" value="ECO:0007669"/>
    <property type="project" value="InterPro"/>
</dbReference>
<comment type="subcellular location">
    <subcellularLocation>
        <location evidence="1">Nucleus</location>
    </subcellularLocation>
</comment>
<dbReference type="GO" id="GO:0005634">
    <property type="term" value="C:nucleus"/>
    <property type="evidence" value="ECO:0007669"/>
    <property type="project" value="UniProtKB-SubCell"/>
</dbReference>
<dbReference type="SUPFAM" id="SSF51197">
    <property type="entry name" value="Clavaminate synthase-like"/>
    <property type="match status" value="1"/>
</dbReference>
<dbReference type="PROSITE" id="PS00354">
    <property type="entry name" value="HMGI_Y"/>
    <property type="match status" value="1"/>
</dbReference>
<feature type="binding site" evidence="3">
    <location>
        <position position="620"/>
    </location>
    <ligand>
        <name>2-oxoglutarate</name>
        <dbReference type="ChEBI" id="CHEBI:16810"/>
    </ligand>
</feature>
<feature type="compositionally biased region" description="Basic residues" evidence="4">
    <location>
        <begin position="768"/>
        <end position="777"/>
    </location>
</feature>
<dbReference type="GO" id="GO:0006355">
    <property type="term" value="P:regulation of DNA-templated transcription"/>
    <property type="evidence" value="ECO:0007669"/>
    <property type="project" value="InterPro"/>
</dbReference>
<accession>A0A433DMH0</accession>
<dbReference type="GO" id="GO:0006307">
    <property type="term" value="P:DNA alkylation repair"/>
    <property type="evidence" value="ECO:0007669"/>
    <property type="project" value="TreeGrafter"/>
</dbReference>
<dbReference type="AlphaFoldDB" id="A0A433DMH0"/>
<name>A0A433DMH0_9FUNG</name>
<dbReference type="InterPro" id="IPR000637">
    <property type="entry name" value="HMGI/Y_DNA-bd_CS"/>
</dbReference>
<feature type="compositionally biased region" description="Basic and acidic residues" evidence="4">
    <location>
        <begin position="240"/>
        <end position="252"/>
    </location>
</feature>
<dbReference type="Proteomes" id="UP000268093">
    <property type="component" value="Unassembled WGS sequence"/>
</dbReference>
<dbReference type="GO" id="GO:0008198">
    <property type="term" value="F:ferrous iron binding"/>
    <property type="evidence" value="ECO:0007669"/>
    <property type="project" value="TreeGrafter"/>
</dbReference>
<dbReference type="PANTHER" id="PTHR31573">
    <property type="entry name" value="ALPHA-KETOGLUTARATE-DEPENDENT DIOXYGENASE ALKB HOMOLOG 2"/>
    <property type="match status" value="1"/>
</dbReference>
<sequence length="861" mass="96400">MNNQITLTKYTLYYTQDLLEQSIDFRSLMMTENDPDQRIPTSLHSFNMLPDQDQAQYHPATNLTTNLTIESPPCDVFQPRHRGPQVWSETRQELCEGTTYFRSYHGGVYHKNGVVFGFLIDGWGSMRDEFTGRTFISHGGGRSASSSSAALKRQKVAKYRLSSSQNSSDLSISALLNSYHEKKPVVVIVGSRYKKTTFEIPHRYCVLGWYGITHAWAEIEEQEIDNDGDLTDEDLLINGDTRDAKRPKRESMESTTSRPGLGTLEPRGGFVRWKFRFEWIENQEFAPWWESDTQPIGERISKSEFQSEPSNSTSSSVRHVAGGTQLYTKRVGYVSMLPAKDSGSFNSYVAIQCLTVGSTTCDDPPKDLTISEDFLAPGLLAPEFDQWAMPFSIIPPLPPDTTKVTHDLGRLFWKGSHCERCGRISCREQWRGWQCQNCRALHNTAHPIIPAAVLRNPNSPLYDGPVLDEGPVHISTTSGIVKAREILPGGVVKVVYLFPKGGLIFHFISPQSLKREADELFELYQTQEESPERDIVGFRRHPLAHSKVRSRLLANQFSYNAGAPYKHAVRVETAPLDQAPFAVRRALQIVHNTSRLINPEYEFNEVLSIAYMEGQRMSWHNDGEKDVGEIIASLSMGSDAELWFRHKRGPHTPPNVSPLQRPRGRPRKGANIDVAVSQVPDPPVQMAKALDGSEASAPSNETLASSSASTAAPFPAPGQTPFGISVTIKRPRGRPRKLPAPAPASLLESTKLMTCSPIATPVTVNRQKRIPKRKHTKLNSQDSDDSVSIAQRGEATVASESTVSRTVLKLRLSHGDILIMRGREIQKYYEHAAYPTGFRIGMVWFCSYITFLPVFSAQMSY</sequence>
<dbReference type="EMBL" id="RBNI01000240">
    <property type="protein sequence ID" value="RUP52039.1"/>
    <property type="molecule type" value="Genomic_DNA"/>
</dbReference>
<keyword evidence="2" id="KW-0539">Nucleus</keyword>
<dbReference type="GO" id="GO:0051747">
    <property type="term" value="F:cytosine C-5 DNA demethylase activity"/>
    <property type="evidence" value="ECO:0007669"/>
    <property type="project" value="TreeGrafter"/>
</dbReference>
<feature type="region of interest" description="Disordered" evidence="4">
    <location>
        <begin position="645"/>
        <end position="668"/>
    </location>
</feature>
<dbReference type="InterPro" id="IPR032852">
    <property type="entry name" value="ALKBH2"/>
</dbReference>
<feature type="region of interest" description="Disordered" evidence="4">
    <location>
        <begin position="240"/>
        <end position="262"/>
    </location>
</feature>
<evidence type="ECO:0000256" key="2">
    <source>
        <dbReference type="ARBA" id="ARBA00023242"/>
    </source>
</evidence>
<comment type="caution">
    <text evidence="6">The sequence shown here is derived from an EMBL/GenBank/DDBJ whole genome shotgun (WGS) entry which is preliminary data.</text>
</comment>
<feature type="compositionally biased region" description="Low complexity" evidence="4">
    <location>
        <begin position="704"/>
        <end position="713"/>
    </location>
</feature>
<reference evidence="6 7" key="1">
    <citation type="journal article" date="2018" name="New Phytol.">
        <title>Phylogenomics of Endogonaceae and evolution of mycorrhizas within Mucoromycota.</title>
        <authorList>
            <person name="Chang Y."/>
            <person name="Desiro A."/>
            <person name="Na H."/>
            <person name="Sandor L."/>
            <person name="Lipzen A."/>
            <person name="Clum A."/>
            <person name="Barry K."/>
            <person name="Grigoriev I.V."/>
            <person name="Martin F.M."/>
            <person name="Stajich J.E."/>
            <person name="Smith M.E."/>
            <person name="Bonito G."/>
            <person name="Spatafora J.W."/>
        </authorList>
    </citation>
    <scope>NUCLEOTIDE SEQUENCE [LARGE SCALE GENOMIC DNA]</scope>
    <source>
        <strain evidence="6 7">GMNB39</strain>
    </source>
</reference>
<evidence type="ECO:0000313" key="7">
    <source>
        <dbReference type="Proteomes" id="UP000268093"/>
    </source>
</evidence>
<dbReference type="Pfam" id="PF13532">
    <property type="entry name" value="2OG-FeII_Oxy_2"/>
    <property type="match status" value="1"/>
</dbReference>
<keyword evidence="7" id="KW-1185">Reference proteome</keyword>
<evidence type="ECO:0000256" key="4">
    <source>
        <dbReference type="SAM" id="MobiDB-lite"/>
    </source>
</evidence>
<evidence type="ECO:0000256" key="3">
    <source>
        <dbReference type="PIRSR" id="PIRSR632852-1"/>
    </source>
</evidence>
<dbReference type="Gene3D" id="2.60.120.590">
    <property type="entry name" value="Alpha-ketoglutarate-dependent dioxygenase AlkB-like"/>
    <property type="match status" value="1"/>
</dbReference>
<gene>
    <name evidence="6" type="ORF">BC936DRAFT_142775</name>
</gene>
<feature type="domain" description="Alpha-ketoglutarate-dependent dioxygenase AlkB-like" evidence="5">
    <location>
        <begin position="506"/>
        <end position="654"/>
    </location>
</feature>
<dbReference type="InterPro" id="IPR017956">
    <property type="entry name" value="AT_hook_DNA-bd_motif"/>
</dbReference>
<evidence type="ECO:0000313" key="6">
    <source>
        <dbReference type="EMBL" id="RUP52039.1"/>
    </source>
</evidence>
<feature type="compositionally biased region" description="Polar residues" evidence="4">
    <location>
        <begin position="778"/>
        <end position="789"/>
    </location>
</feature>
<dbReference type="PRINTS" id="PR00929">
    <property type="entry name" value="ATHOOK"/>
</dbReference>
<dbReference type="InterPro" id="IPR037151">
    <property type="entry name" value="AlkB-like_sf"/>
</dbReference>
<feature type="region of interest" description="Disordered" evidence="4">
    <location>
        <begin position="768"/>
        <end position="793"/>
    </location>
</feature>
<evidence type="ECO:0000256" key="1">
    <source>
        <dbReference type="ARBA" id="ARBA00004123"/>
    </source>
</evidence>
<feature type="region of interest" description="Disordered" evidence="4">
    <location>
        <begin position="689"/>
        <end position="742"/>
    </location>
</feature>
<feature type="binding site" evidence="3">
    <location>
        <position position="611"/>
    </location>
    <ligand>
        <name>2-oxoglutarate</name>
        <dbReference type="ChEBI" id="CHEBI:16810"/>
    </ligand>
</feature>
<dbReference type="OrthoDB" id="2163491at2759"/>
<dbReference type="InterPro" id="IPR027450">
    <property type="entry name" value="AlkB-like"/>
</dbReference>
<dbReference type="PANTHER" id="PTHR31573:SF4">
    <property type="entry name" value="FE2OG DIOXYGENASE DOMAIN-CONTAINING PROTEIN"/>
    <property type="match status" value="1"/>
</dbReference>
<proteinExistence type="predicted"/>
<evidence type="ECO:0000259" key="5">
    <source>
        <dbReference type="Pfam" id="PF13532"/>
    </source>
</evidence>